<dbReference type="CDD" id="cd12148">
    <property type="entry name" value="fungal_TF_MHR"/>
    <property type="match status" value="1"/>
</dbReference>
<dbReference type="InterPro" id="IPR036864">
    <property type="entry name" value="Zn2-C6_fun-type_DNA-bd_sf"/>
</dbReference>
<dbReference type="Pfam" id="PF00172">
    <property type="entry name" value="Zn_clus"/>
    <property type="match status" value="1"/>
</dbReference>
<feature type="region of interest" description="Disordered" evidence="4">
    <location>
        <begin position="1"/>
        <end position="22"/>
    </location>
</feature>
<feature type="region of interest" description="Disordered" evidence="4">
    <location>
        <begin position="175"/>
        <end position="204"/>
    </location>
</feature>
<dbReference type="GO" id="GO:0005634">
    <property type="term" value="C:nucleus"/>
    <property type="evidence" value="ECO:0007669"/>
    <property type="project" value="UniProtKB-SubCell"/>
</dbReference>
<dbReference type="GeneID" id="54574848"/>
<evidence type="ECO:0000313" key="7">
    <source>
        <dbReference type="Proteomes" id="UP000800094"/>
    </source>
</evidence>
<dbReference type="OrthoDB" id="2269373at2759"/>
<comment type="subcellular location">
    <subcellularLocation>
        <location evidence="1">Nucleus</location>
    </subcellularLocation>
</comment>
<evidence type="ECO:0000256" key="1">
    <source>
        <dbReference type="ARBA" id="ARBA00004123"/>
    </source>
</evidence>
<dbReference type="PANTHER" id="PTHR31001">
    <property type="entry name" value="UNCHARACTERIZED TRANSCRIPTIONAL REGULATORY PROTEIN"/>
    <property type="match status" value="1"/>
</dbReference>
<evidence type="ECO:0000256" key="2">
    <source>
        <dbReference type="ARBA" id="ARBA00022723"/>
    </source>
</evidence>
<dbReference type="SMART" id="SM00066">
    <property type="entry name" value="GAL4"/>
    <property type="match status" value="1"/>
</dbReference>
<dbReference type="InterPro" id="IPR007219">
    <property type="entry name" value="XnlR_reg_dom"/>
</dbReference>
<dbReference type="AlphaFoldDB" id="A0A6A6IL84"/>
<proteinExistence type="predicted"/>
<dbReference type="EMBL" id="ML987193">
    <property type="protein sequence ID" value="KAF2251374.1"/>
    <property type="molecule type" value="Genomic_DNA"/>
</dbReference>
<evidence type="ECO:0000256" key="3">
    <source>
        <dbReference type="ARBA" id="ARBA00023242"/>
    </source>
</evidence>
<organism evidence="6 7">
    <name type="scientific">Trematosphaeria pertusa</name>
    <dbReference type="NCBI Taxonomy" id="390896"/>
    <lineage>
        <taxon>Eukaryota</taxon>
        <taxon>Fungi</taxon>
        <taxon>Dikarya</taxon>
        <taxon>Ascomycota</taxon>
        <taxon>Pezizomycotina</taxon>
        <taxon>Dothideomycetes</taxon>
        <taxon>Pleosporomycetidae</taxon>
        <taxon>Pleosporales</taxon>
        <taxon>Massarineae</taxon>
        <taxon>Trematosphaeriaceae</taxon>
        <taxon>Trematosphaeria</taxon>
    </lineage>
</organism>
<dbReference type="PROSITE" id="PS50048">
    <property type="entry name" value="ZN2_CY6_FUNGAL_2"/>
    <property type="match status" value="1"/>
</dbReference>
<dbReference type="GO" id="GO:0008270">
    <property type="term" value="F:zinc ion binding"/>
    <property type="evidence" value="ECO:0007669"/>
    <property type="project" value="InterPro"/>
</dbReference>
<evidence type="ECO:0000313" key="6">
    <source>
        <dbReference type="EMBL" id="KAF2251374.1"/>
    </source>
</evidence>
<keyword evidence="7" id="KW-1185">Reference proteome</keyword>
<dbReference type="InterPro" id="IPR050613">
    <property type="entry name" value="Sec_Metabolite_Reg"/>
</dbReference>
<gene>
    <name evidence="6" type="ORF">BU26DRAFT_281738</name>
</gene>
<dbReference type="RefSeq" id="XP_033686378.1">
    <property type="nucleotide sequence ID" value="XM_033821518.1"/>
</dbReference>
<reference evidence="6" key="1">
    <citation type="journal article" date="2020" name="Stud. Mycol.">
        <title>101 Dothideomycetes genomes: a test case for predicting lifestyles and emergence of pathogens.</title>
        <authorList>
            <person name="Haridas S."/>
            <person name="Albert R."/>
            <person name="Binder M."/>
            <person name="Bloem J."/>
            <person name="Labutti K."/>
            <person name="Salamov A."/>
            <person name="Andreopoulos B."/>
            <person name="Baker S."/>
            <person name="Barry K."/>
            <person name="Bills G."/>
            <person name="Bluhm B."/>
            <person name="Cannon C."/>
            <person name="Castanera R."/>
            <person name="Culley D."/>
            <person name="Daum C."/>
            <person name="Ezra D."/>
            <person name="Gonzalez J."/>
            <person name="Henrissat B."/>
            <person name="Kuo A."/>
            <person name="Liang C."/>
            <person name="Lipzen A."/>
            <person name="Lutzoni F."/>
            <person name="Magnuson J."/>
            <person name="Mondo S."/>
            <person name="Nolan M."/>
            <person name="Ohm R."/>
            <person name="Pangilinan J."/>
            <person name="Park H.-J."/>
            <person name="Ramirez L."/>
            <person name="Alfaro M."/>
            <person name="Sun H."/>
            <person name="Tritt A."/>
            <person name="Yoshinaga Y."/>
            <person name="Zwiers L.-H."/>
            <person name="Turgeon B."/>
            <person name="Goodwin S."/>
            <person name="Spatafora J."/>
            <person name="Crous P."/>
            <person name="Grigoriev I."/>
        </authorList>
    </citation>
    <scope>NUCLEOTIDE SEQUENCE</scope>
    <source>
        <strain evidence="6">CBS 122368</strain>
    </source>
</reference>
<dbReference type="InterPro" id="IPR001138">
    <property type="entry name" value="Zn2Cys6_DnaBD"/>
</dbReference>
<feature type="domain" description="Zn(2)-C6 fungal-type" evidence="5">
    <location>
        <begin position="33"/>
        <end position="63"/>
    </location>
</feature>
<keyword evidence="3" id="KW-0539">Nucleus</keyword>
<dbReference type="GO" id="GO:0006351">
    <property type="term" value="P:DNA-templated transcription"/>
    <property type="evidence" value="ECO:0007669"/>
    <property type="project" value="InterPro"/>
</dbReference>
<dbReference type="SUPFAM" id="SSF57701">
    <property type="entry name" value="Zn2/Cys6 DNA-binding domain"/>
    <property type="match status" value="1"/>
</dbReference>
<dbReference type="CDD" id="cd00067">
    <property type="entry name" value="GAL4"/>
    <property type="match status" value="1"/>
</dbReference>
<evidence type="ECO:0000259" key="5">
    <source>
        <dbReference type="PROSITE" id="PS50048"/>
    </source>
</evidence>
<dbReference type="Pfam" id="PF04082">
    <property type="entry name" value="Fungal_trans"/>
    <property type="match status" value="1"/>
</dbReference>
<feature type="compositionally biased region" description="Low complexity" evidence="4">
    <location>
        <begin position="658"/>
        <end position="671"/>
    </location>
</feature>
<evidence type="ECO:0000256" key="4">
    <source>
        <dbReference type="SAM" id="MobiDB-lite"/>
    </source>
</evidence>
<sequence length="759" mass="84210">MAHTFAGSSNASSPDSAATQAGSGAGAIQKSFSCVLCAQRKVKCDKAPGGCSNCTKARVECVYKAPPPPRRRKKGVRELDIHAKLRLYEGALRRLGVEPDELVKQELGRTKRKQSENGVVVGLNDIEEGNLPEESTEVPGASDVGVLVSGDGKSRYLDNALWTSLKSEFRDSKEILDDTSDDEDEFEHKGDTSSPTGFSPDAGNFLIGSPRSTTSLRPLHPQPVQIFKLWQAYLDNVNPIVRIFHTPTVQQMISNATGNLDDLPKNVEALLFAIYFAAVESLSPAECDSILGESKAVVSPRFTAAAQHALVNASFLKTSDLMVLQALVLFLTCAQNYDARVVWILTGVARRIGQRIGLHRDPETLGLSPFESEIRRRLWWQIIMADGFAEKLAGTGGNVLFGNVKRPANLNDSDLFPSMKELPKEREGATEMMFHLMRCHAGEFLKRSVNSANHFDGVWNKLSTSGITLADKDKAIDDLEALMDRKFIQYCDQSVPWHFLCTYLAKAMGFMFRFMAHNTDHHGDPERALPQSEKDMLFRVSLQVIIYQNLAYTTPALQNFLWHINSHFQWKAFIYVLAELRYRTQGTDIDEAWKQVKLVFDFHPNFAKEKPKKALPIAVGNLTLKAWDAYLAANGVPAEGEPVFIQVLRTRQARKEASASPSQPSEPSTAPSLPPDPFPPEIVNVAAPELQPLADPLQPLQWNADFVASLEAPTTMPVLPPFDPDQMNWSNWDNLLADFEMQGAGEFQTDVTAFDFGMQ</sequence>
<keyword evidence="2" id="KW-0479">Metal-binding</keyword>
<dbReference type="PANTHER" id="PTHR31001:SF85">
    <property type="entry name" value="ZN(II)2CYS6 TRANSCRIPTION FACTOR (EUROFUNG)"/>
    <property type="match status" value="1"/>
</dbReference>
<dbReference type="PROSITE" id="PS00463">
    <property type="entry name" value="ZN2_CY6_FUNGAL_1"/>
    <property type="match status" value="1"/>
</dbReference>
<accession>A0A6A6IL84</accession>
<dbReference type="Proteomes" id="UP000800094">
    <property type="component" value="Unassembled WGS sequence"/>
</dbReference>
<name>A0A6A6IL84_9PLEO</name>
<feature type="compositionally biased region" description="Polar residues" evidence="4">
    <location>
        <begin position="1"/>
        <end position="15"/>
    </location>
</feature>
<dbReference type="GO" id="GO:0003677">
    <property type="term" value="F:DNA binding"/>
    <property type="evidence" value="ECO:0007669"/>
    <property type="project" value="InterPro"/>
</dbReference>
<feature type="region of interest" description="Disordered" evidence="4">
    <location>
        <begin position="655"/>
        <end position="683"/>
    </location>
</feature>
<dbReference type="Gene3D" id="4.10.240.10">
    <property type="entry name" value="Zn(2)-C6 fungal-type DNA-binding domain"/>
    <property type="match status" value="1"/>
</dbReference>
<protein>
    <recommendedName>
        <fullName evidence="5">Zn(2)-C6 fungal-type domain-containing protein</fullName>
    </recommendedName>
</protein>
<dbReference type="GO" id="GO:0000981">
    <property type="term" value="F:DNA-binding transcription factor activity, RNA polymerase II-specific"/>
    <property type="evidence" value="ECO:0007669"/>
    <property type="project" value="InterPro"/>
</dbReference>